<dbReference type="AlphaFoldDB" id="A0A0E9QLF4"/>
<feature type="region of interest" description="Disordered" evidence="1">
    <location>
        <begin position="1"/>
        <end position="29"/>
    </location>
</feature>
<evidence type="ECO:0000256" key="1">
    <source>
        <dbReference type="SAM" id="MobiDB-lite"/>
    </source>
</evidence>
<evidence type="ECO:0000313" key="2">
    <source>
        <dbReference type="EMBL" id="JAH17644.1"/>
    </source>
</evidence>
<dbReference type="EMBL" id="GBXM01090933">
    <property type="protein sequence ID" value="JAH17644.1"/>
    <property type="molecule type" value="Transcribed_RNA"/>
</dbReference>
<sequence length="29" mass="3307">MKKQGRESEMKRGTGRERKQRAGEKATDG</sequence>
<proteinExistence type="predicted"/>
<protein>
    <submittedName>
        <fullName evidence="2">Uncharacterized protein</fullName>
    </submittedName>
</protein>
<reference evidence="2" key="2">
    <citation type="journal article" date="2015" name="Fish Shellfish Immunol.">
        <title>Early steps in the European eel (Anguilla anguilla)-Vibrio vulnificus interaction in the gills: Role of the RtxA13 toxin.</title>
        <authorList>
            <person name="Callol A."/>
            <person name="Pajuelo D."/>
            <person name="Ebbesson L."/>
            <person name="Teles M."/>
            <person name="MacKenzie S."/>
            <person name="Amaro C."/>
        </authorList>
    </citation>
    <scope>NUCLEOTIDE SEQUENCE</scope>
</reference>
<organism evidence="2">
    <name type="scientific">Anguilla anguilla</name>
    <name type="common">European freshwater eel</name>
    <name type="synonym">Muraena anguilla</name>
    <dbReference type="NCBI Taxonomy" id="7936"/>
    <lineage>
        <taxon>Eukaryota</taxon>
        <taxon>Metazoa</taxon>
        <taxon>Chordata</taxon>
        <taxon>Craniata</taxon>
        <taxon>Vertebrata</taxon>
        <taxon>Euteleostomi</taxon>
        <taxon>Actinopterygii</taxon>
        <taxon>Neopterygii</taxon>
        <taxon>Teleostei</taxon>
        <taxon>Anguilliformes</taxon>
        <taxon>Anguillidae</taxon>
        <taxon>Anguilla</taxon>
    </lineage>
</organism>
<reference evidence="2" key="1">
    <citation type="submission" date="2014-11" db="EMBL/GenBank/DDBJ databases">
        <authorList>
            <person name="Amaro Gonzalez C."/>
        </authorList>
    </citation>
    <scope>NUCLEOTIDE SEQUENCE</scope>
</reference>
<accession>A0A0E9QLF4</accession>
<name>A0A0E9QLF4_ANGAN</name>